<evidence type="ECO:0000313" key="15">
    <source>
        <dbReference type="Proteomes" id="UP000214355"/>
    </source>
</evidence>
<comment type="cofactor">
    <cofactor evidence="10">
        <name>FAD</name>
        <dbReference type="ChEBI" id="CHEBI:57692"/>
    </cofactor>
    <text evidence="10">Binds 1 FAD per subunit.</text>
</comment>
<dbReference type="Pfam" id="PF13192">
    <property type="entry name" value="Thioredoxin_3"/>
    <property type="match status" value="1"/>
</dbReference>
<dbReference type="GO" id="GO:0050660">
    <property type="term" value="F:flavin adenine dinucleotide binding"/>
    <property type="evidence" value="ECO:0007669"/>
    <property type="project" value="InterPro"/>
</dbReference>
<accession>A0A1H2LFB1</accession>
<feature type="domain" description="Thioredoxin-like fold" evidence="13">
    <location>
        <begin position="124"/>
        <end position="193"/>
    </location>
</feature>
<dbReference type="GO" id="GO:0000302">
    <property type="term" value="P:response to reactive oxygen species"/>
    <property type="evidence" value="ECO:0007669"/>
    <property type="project" value="InterPro"/>
</dbReference>
<comment type="catalytic activity">
    <reaction evidence="9">
        <text>[thioredoxin]-dithiol + NADP(+) = [thioredoxin]-disulfide + NADPH + H(+)</text>
        <dbReference type="Rhea" id="RHEA:20345"/>
        <dbReference type="Rhea" id="RHEA-COMP:10698"/>
        <dbReference type="Rhea" id="RHEA-COMP:10700"/>
        <dbReference type="ChEBI" id="CHEBI:15378"/>
        <dbReference type="ChEBI" id="CHEBI:29950"/>
        <dbReference type="ChEBI" id="CHEBI:50058"/>
        <dbReference type="ChEBI" id="CHEBI:57783"/>
        <dbReference type="ChEBI" id="CHEBI:58349"/>
        <dbReference type="EC" id="1.8.1.9"/>
    </reaction>
</comment>
<dbReference type="PROSITE" id="PS51354">
    <property type="entry name" value="GLUTAREDOXIN_2"/>
    <property type="match status" value="1"/>
</dbReference>
<sequence>MFLDSNTIAQLNGLVTNIKVPIRFEASLDDSKRSGQMREMLNQVAELSPLIEFVEVANERTPSFAIARVDSDVSVRIAGLPMGEEFSSFVLALVQVGGHPVREDEDLIQSIKELTEPHEFVTYMSLTCQNCPAVVQALNAMAVINPLIKHTAVEGGAFQDEINERGIKAVPAVYMDGEPFGQGRMSLAEIVAKLDSNSGTKRAEKLNAVDPFDMLIVGGGPAGASAAVYAARKGLRVGVATANVGGQVLDTASIENLTVLNKIGGTELGSELNQSMAHYGVEIMSGLNAVALHDKDENSLFAVDFDGDVTLRAKSIVLATGARYRTTGVPGEAEYRNNGVSFCPHCDGPLFKDKPVAVIGGGNSAIEAAIDLAGICTHVTVIEMMPELKADEVLLDKLASLSNTTVVTSAALQSVEGDGTDMTGVTYRDSAGETHAVEANGMFVQIGLIPNAEWLDGTLDLNRGAVVIDGKNATSMPGVYAAGDVTDIPYKQVLIALGAGANASLGAFDYLIRH</sequence>
<dbReference type="InterPro" id="IPR044142">
    <property type="entry name" value="AhpF_NTD_N"/>
</dbReference>
<dbReference type="InterPro" id="IPR050097">
    <property type="entry name" value="Ferredoxin-NADP_redctase_2"/>
</dbReference>
<dbReference type="GO" id="GO:0004791">
    <property type="term" value="F:thioredoxin-disulfide reductase (NADPH) activity"/>
    <property type="evidence" value="ECO:0007669"/>
    <property type="project" value="UniProtKB-EC"/>
</dbReference>
<feature type="binding site" evidence="10">
    <location>
        <begin position="213"/>
        <end position="228"/>
    </location>
    <ligand>
        <name>FAD</name>
        <dbReference type="ChEBI" id="CHEBI:57692"/>
    </ligand>
</feature>
<evidence type="ECO:0000259" key="13">
    <source>
        <dbReference type="Pfam" id="PF13192"/>
    </source>
</evidence>
<dbReference type="PRINTS" id="PR00469">
    <property type="entry name" value="PNDRDTASEII"/>
</dbReference>
<evidence type="ECO:0000256" key="1">
    <source>
        <dbReference type="ARBA" id="ARBA00009333"/>
    </source>
</evidence>
<keyword evidence="7 11" id="KW-1015">Disulfide bond</keyword>
<dbReference type="AlphaFoldDB" id="A0A1H2LFB1"/>
<dbReference type="Pfam" id="PF07992">
    <property type="entry name" value="Pyr_redox_2"/>
    <property type="match status" value="1"/>
</dbReference>
<dbReference type="InterPro" id="IPR036188">
    <property type="entry name" value="FAD/NAD-bd_sf"/>
</dbReference>
<evidence type="ECO:0000256" key="2">
    <source>
        <dbReference type="ARBA" id="ARBA00011738"/>
    </source>
</evidence>
<dbReference type="CDD" id="cd02974">
    <property type="entry name" value="AhpF_NTD_N"/>
    <property type="match status" value="1"/>
</dbReference>
<dbReference type="Gene3D" id="3.50.50.60">
    <property type="entry name" value="FAD/NAD(P)-binding domain"/>
    <property type="match status" value="2"/>
</dbReference>
<keyword evidence="3" id="KW-0285">Flavoprotein</keyword>
<feature type="binding site" evidence="10">
    <location>
        <begin position="474"/>
        <end position="484"/>
    </location>
    <ligand>
        <name>FAD</name>
        <dbReference type="ChEBI" id="CHEBI:57692"/>
    </ligand>
</feature>
<comment type="similarity">
    <text evidence="1">Belongs to the class-II pyridine nucleotide-disulfide oxidoreductase family.</text>
</comment>
<dbReference type="RefSeq" id="WP_091280353.1">
    <property type="nucleotide sequence ID" value="NZ_LT629804.1"/>
</dbReference>
<dbReference type="Proteomes" id="UP000214355">
    <property type="component" value="Chromosome I"/>
</dbReference>
<reference evidence="15" key="1">
    <citation type="submission" date="2016-10" db="EMBL/GenBank/DDBJ databases">
        <authorList>
            <person name="Varghese N."/>
            <person name="Submissions S."/>
        </authorList>
    </citation>
    <scope>NUCLEOTIDE SEQUENCE [LARGE SCALE GENOMIC DNA]</scope>
    <source>
        <strain evidence="15">DSM 10002</strain>
    </source>
</reference>
<evidence type="ECO:0000256" key="4">
    <source>
        <dbReference type="ARBA" id="ARBA00022827"/>
    </source>
</evidence>
<dbReference type="Gene3D" id="3.40.30.80">
    <property type="match status" value="1"/>
</dbReference>
<dbReference type="PANTHER" id="PTHR48105">
    <property type="entry name" value="THIOREDOXIN REDUCTASE 1-RELATED-RELATED"/>
    <property type="match status" value="1"/>
</dbReference>
<dbReference type="SUPFAM" id="SSF51905">
    <property type="entry name" value="FAD/NAD(P)-binding domain"/>
    <property type="match status" value="1"/>
</dbReference>
<feature type="domain" description="FAD/NAD(P)-binding" evidence="12">
    <location>
        <begin position="212"/>
        <end position="493"/>
    </location>
</feature>
<evidence type="ECO:0000256" key="10">
    <source>
        <dbReference type="PIRSR" id="PIRSR000238-1"/>
    </source>
</evidence>
<keyword evidence="15" id="KW-1185">Reference proteome</keyword>
<gene>
    <name evidence="14" type="ORF">SAMN04489737_0903</name>
</gene>
<dbReference type="STRING" id="131112.SAMN04489737_0903"/>
<evidence type="ECO:0000256" key="8">
    <source>
        <dbReference type="ARBA" id="ARBA00023284"/>
    </source>
</evidence>
<dbReference type="EMBL" id="LT629804">
    <property type="protein sequence ID" value="SDU79514.1"/>
    <property type="molecule type" value="Genomic_DNA"/>
</dbReference>
<keyword evidence="8 11" id="KW-0676">Redox-active center</keyword>
<evidence type="ECO:0000256" key="11">
    <source>
        <dbReference type="PIRSR" id="PIRSR000238-2"/>
    </source>
</evidence>
<evidence type="ECO:0000256" key="9">
    <source>
        <dbReference type="ARBA" id="ARBA00048132"/>
    </source>
</evidence>
<dbReference type="InterPro" id="IPR012336">
    <property type="entry name" value="Thioredoxin-like_fold"/>
</dbReference>
<dbReference type="GO" id="GO:0102039">
    <property type="term" value="F:NADH-dependent peroxiredoxin activity"/>
    <property type="evidence" value="ECO:0007669"/>
    <property type="project" value="InterPro"/>
</dbReference>
<evidence type="ECO:0000259" key="12">
    <source>
        <dbReference type="Pfam" id="PF07992"/>
    </source>
</evidence>
<dbReference type="PIRSF" id="PIRSF000238">
    <property type="entry name" value="AhpF"/>
    <property type="match status" value="1"/>
</dbReference>
<dbReference type="InterPro" id="IPR044141">
    <property type="entry name" value="AhpF_NTD_C"/>
</dbReference>
<dbReference type="PRINTS" id="PR00368">
    <property type="entry name" value="FADPNR"/>
</dbReference>
<dbReference type="GO" id="GO:0051287">
    <property type="term" value="F:NAD binding"/>
    <property type="evidence" value="ECO:0007669"/>
    <property type="project" value="InterPro"/>
</dbReference>
<dbReference type="CDD" id="cd03026">
    <property type="entry name" value="AhpF_NTD_C"/>
    <property type="match status" value="1"/>
</dbReference>
<organism evidence="14 15">
    <name type="scientific">Arcanobacterium phocae</name>
    <dbReference type="NCBI Taxonomy" id="131112"/>
    <lineage>
        <taxon>Bacteria</taxon>
        <taxon>Bacillati</taxon>
        <taxon>Actinomycetota</taxon>
        <taxon>Actinomycetes</taxon>
        <taxon>Actinomycetales</taxon>
        <taxon>Actinomycetaceae</taxon>
        <taxon>Arcanobacterium</taxon>
    </lineage>
</organism>
<evidence type="ECO:0000256" key="3">
    <source>
        <dbReference type="ARBA" id="ARBA00022630"/>
    </source>
</evidence>
<dbReference type="NCBIfam" id="TIGR03140">
    <property type="entry name" value="AhpF"/>
    <property type="match status" value="1"/>
</dbReference>
<keyword evidence="4 10" id="KW-0274">FAD</keyword>
<evidence type="ECO:0000256" key="6">
    <source>
        <dbReference type="ARBA" id="ARBA00023027"/>
    </source>
</evidence>
<feature type="disulfide bond" description="Redox-active" evidence="11">
    <location>
        <begin position="343"/>
        <end position="346"/>
    </location>
</feature>
<evidence type="ECO:0000256" key="5">
    <source>
        <dbReference type="ARBA" id="ARBA00023002"/>
    </source>
</evidence>
<dbReference type="InterPro" id="IPR012081">
    <property type="entry name" value="Alkyl_hydroperoxide_Rdtase_suF"/>
</dbReference>
<keyword evidence="6" id="KW-0520">NAD</keyword>
<keyword evidence="5" id="KW-0560">Oxidoreductase</keyword>
<name>A0A1H2LFB1_9ACTO</name>
<evidence type="ECO:0000313" key="14">
    <source>
        <dbReference type="EMBL" id="SDU79514.1"/>
    </source>
</evidence>
<dbReference type="PROSITE" id="PS00573">
    <property type="entry name" value="PYRIDINE_REDOX_2"/>
    <property type="match status" value="1"/>
</dbReference>
<proteinExistence type="inferred from homology"/>
<dbReference type="InterPro" id="IPR036249">
    <property type="entry name" value="Thioredoxin-like_sf"/>
</dbReference>
<dbReference type="InterPro" id="IPR023753">
    <property type="entry name" value="FAD/NAD-binding_dom"/>
</dbReference>
<protein>
    <submittedName>
        <fullName evidence="14">Alkyl hydroperoxide reductase subunit F</fullName>
    </submittedName>
</protein>
<dbReference type="InterPro" id="IPR008255">
    <property type="entry name" value="Pyr_nucl-diS_OxRdtase_2_AS"/>
</dbReference>
<comment type="subunit">
    <text evidence="2">Homodimer.</text>
</comment>
<dbReference type="OrthoDB" id="9806179at2"/>
<evidence type="ECO:0000256" key="7">
    <source>
        <dbReference type="ARBA" id="ARBA00023157"/>
    </source>
</evidence>
<dbReference type="GeneID" id="65344641"/>
<dbReference type="SUPFAM" id="SSF52833">
    <property type="entry name" value="Thioredoxin-like"/>
    <property type="match status" value="2"/>
</dbReference>